<evidence type="ECO:0000256" key="1">
    <source>
        <dbReference type="SAM" id="MobiDB-lite"/>
    </source>
</evidence>
<dbReference type="EMBL" id="SMKY01000009">
    <property type="protein sequence ID" value="TDD90184.1"/>
    <property type="molecule type" value="Genomic_DNA"/>
</dbReference>
<evidence type="ECO:0000313" key="2">
    <source>
        <dbReference type="EMBL" id="TDD90184.1"/>
    </source>
</evidence>
<comment type="caution">
    <text evidence="2">The sequence shown here is derived from an EMBL/GenBank/DDBJ whole genome shotgun (WGS) entry which is preliminary data.</text>
</comment>
<keyword evidence="3" id="KW-1185">Reference proteome</keyword>
<accession>A0A4R5C0B7</accession>
<dbReference type="OrthoDB" id="9867077at2"/>
<feature type="region of interest" description="Disordered" evidence="1">
    <location>
        <begin position="1"/>
        <end position="70"/>
    </location>
</feature>
<dbReference type="RefSeq" id="WP_132193857.1">
    <property type="nucleotide sequence ID" value="NZ_SMKY01000009.1"/>
</dbReference>
<gene>
    <name evidence="2" type="ORF">E1293_03905</name>
</gene>
<feature type="compositionally biased region" description="Low complexity" evidence="1">
    <location>
        <begin position="28"/>
        <end position="38"/>
    </location>
</feature>
<protein>
    <submittedName>
        <fullName evidence="2">Uncharacterized protein</fullName>
    </submittedName>
</protein>
<sequence>MTAALLAAASACGGDDGKSAEPDPRGPSASATASGASAKPGEGDSDKSNNGSKPSKQPTPVSQTRPYLYPPKVGNPGVVCGTAQNNQGAQYGLKVVQGKPDCSQVRTAFTTYFGYIAEVELRGYGYDGRQLKSSGGWACGPHVKGDTTMKSIDCAKSGARVNASLLPS</sequence>
<proteinExistence type="predicted"/>
<dbReference type="Proteomes" id="UP000295578">
    <property type="component" value="Unassembled WGS sequence"/>
</dbReference>
<evidence type="ECO:0000313" key="3">
    <source>
        <dbReference type="Proteomes" id="UP000295578"/>
    </source>
</evidence>
<feature type="compositionally biased region" description="Polar residues" evidence="1">
    <location>
        <begin position="48"/>
        <end position="65"/>
    </location>
</feature>
<organism evidence="2 3">
    <name type="scientific">Actinomadura darangshiensis</name>
    <dbReference type="NCBI Taxonomy" id="705336"/>
    <lineage>
        <taxon>Bacteria</taxon>
        <taxon>Bacillati</taxon>
        <taxon>Actinomycetota</taxon>
        <taxon>Actinomycetes</taxon>
        <taxon>Streptosporangiales</taxon>
        <taxon>Thermomonosporaceae</taxon>
        <taxon>Actinomadura</taxon>
    </lineage>
</organism>
<feature type="compositionally biased region" description="Basic and acidic residues" evidence="1">
    <location>
        <begin position="15"/>
        <end position="24"/>
    </location>
</feature>
<feature type="compositionally biased region" description="Low complexity" evidence="1">
    <location>
        <begin position="1"/>
        <end position="13"/>
    </location>
</feature>
<dbReference type="AlphaFoldDB" id="A0A4R5C0B7"/>
<name>A0A4R5C0B7_9ACTN</name>
<reference evidence="2 3" key="1">
    <citation type="submission" date="2019-03" db="EMBL/GenBank/DDBJ databases">
        <title>Draft genome sequences of novel Actinobacteria.</title>
        <authorList>
            <person name="Sahin N."/>
            <person name="Ay H."/>
            <person name="Saygin H."/>
        </authorList>
    </citation>
    <scope>NUCLEOTIDE SEQUENCE [LARGE SCALE GENOMIC DNA]</scope>
    <source>
        <strain evidence="2 3">DSM 45941</strain>
    </source>
</reference>